<dbReference type="RefSeq" id="WP_046358187.1">
    <property type="nucleotide sequence ID" value="NZ_AUXW01000188.1"/>
</dbReference>
<dbReference type="AlphaFoldDB" id="A0A0F6A6C8"/>
<evidence type="ECO:0000313" key="3">
    <source>
        <dbReference type="Proteomes" id="UP000033434"/>
    </source>
</evidence>
<organism evidence="2 3">
    <name type="scientific">Pseudoalteromonas luteoviolacea S4054</name>
    <dbReference type="NCBI Taxonomy" id="1129367"/>
    <lineage>
        <taxon>Bacteria</taxon>
        <taxon>Pseudomonadati</taxon>
        <taxon>Pseudomonadota</taxon>
        <taxon>Gammaproteobacteria</taxon>
        <taxon>Alteromonadales</taxon>
        <taxon>Pseudoalteromonadaceae</taxon>
        <taxon>Pseudoalteromonas</taxon>
    </lineage>
</organism>
<reference evidence="2 3" key="1">
    <citation type="journal article" date="2015" name="BMC Genomics">
        <title>Genome mining reveals unlocked bioactive potential of marine Gram-negative bacteria.</title>
        <authorList>
            <person name="Machado H."/>
            <person name="Sonnenschein E.C."/>
            <person name="Melchiorsen J."/>
            <person name="Gram L."/>
        </authorList>
    </citation>
    <scope>NUCLEOTIDE SEQUENCE [LARGE SCALE GENOMIC DNA]</scope>
    <source>
        <strain evidence="2 3">S4054</strain>
    </source>
</reference>
<keyword evidence="1" id="KW-0732">Signal</keyword>
<dbReference type="PATRIC" id="fig|1129367.4.peg.4881"/>
<dbReference type="EMBL" id="AUXW01000188">
    <property type="protein sequence ID" value="KKE81381.1"/>
    <property type="molecule type" value="Genomic_DNA"/>
</dbReference>
<evidence type="ECO:0000256" key="1">
    <source>
        <dbReference type="SAM" id="SignalP"/>
    </source>
</evidence>
<evidence type="ECO:0000313" key="2">
    <source>
        <dbReference type="EMBL" id="KKE81381.1"/>
    </source>
</evidence>
<feature type="signal peptide" evidence="1">
    <location>
        <begin position="1"/>
        <end position="28"/>
    </location>
</feature>
<proteinExistence type="predicted"/>
<sequence>MYSKIKAIFITAVAATTLFASLASTASAREVSYSTHYTYVTKSQATAKFRNEFKAMYPGIYIIYTNCYYPIGAGMPVYICEGKGRI</sequence>
<feature type="chain" id="PRO_5002498675" evidence="1">
    <location>
        <begin position="29"/>
        <end position="86"/>
    </location>
</feature>
<comment type="caution">
    <text evidence="2">The sequence shown here is derived from an EMBL/GenBank/DDBJ whole genome shotgun (WGS) entry which is preliminary data.</text>
</comment>
<protein>
    <submittedName>
        <fullName evidence="2">Uncharacterized protein</fullName>
    </submittedName>
</protein>
<name>A0A0F6A6C8_9GAMM</name>
<dbReference type="Proteomes" id="UP000033434">
    <property type="component" value="Unassembled WGS sequence"/>
</dbReference>
<accession>A0A0F6A6C8</accession>
<gene>
    <name evidence="2" type="ORF">N479_22875</name>
</gene>